<proteinExistence type="predicted"/>
<dbReference type="Proteomes" id="UP000605970">
    <property type="component" value="Unassembled WGS sequence"/>
</dbReference>
<protein>
    <submittedName>
        <fullName evidence="1">PAP_central domain-containing protein</fullName>
    </submittedName>
</protein>
<organism evidence="1 2">
    <name type="scientific">Meloidogyne graminicola</name>
    <dbReference type="NCBI Taxonomy" id="189291"/>
    <lineage>
        <taxon>Eukaryota</taxon>
        <taxon>Metazoa</taxon>
        <taxon>Ecdysozoa</taxon>
        <taxon>Nematoda</taxon>
        <taxon>Chromadorea</taxon>
        <taxon>Rhabditida</taxon>
        <taxon>Tylenchina</taxon>
        <taxon>Tylenchomorpha</taxon>
        <taxon>Tylenchoidea</taxon>
        <taxon>Meloidogynidae</taxon>
        <taxon>Meloidogyninae</taxon>
        <taxon>Meloidogyne</taxon>
    </lineage>
</organism>
<keyword evidence="2" id="KW-1185">Reference proteome</keyword>
<reference evidence="1" key="1">
    <citation type="journal article" date="2020" name="Ecol. Evol.">
        <title>Genome structure and content of the rice root-knot nematode (Meloidogyne graminicola).</title>
        <authorList>
            <person name="Phan N.T."/>
            <person name="Danchin E.G.J."/>
            <person name="Klopp C."/>
            <person name="Perfus-Barbeoch L."/>
            <person name="Kozlowski D.K."/>
            <person name="Koutsovoulos G.D."/>
            <person name="Lopez-Roques C."/>
            <person name="Bouchez O."/>
            <person name="Zahm M."/>
            <person name="Besnard G."/>
            <person name="Bellafiore S."/>
        </authorList>
    </citation>
    <scope>NUCLEOTIDE SEQUENCE</scope>
    <source>
        <strain evidence="1">VN-18</strain>
    </source>
</reference>
<dbReference type="OrthoDB" id="5907036at2759"/>
<dbReference type="AlphaFoldDB" id="A0A8S9ZJE2"/>
<name>A0A8S9ZJE2_9BILA</name>
<gene>
    <name evidence="1" type="ORF">Mgra_00007164</name>
</gene>
<evidence type="ECO:0000313" key="2">
    <source>
        <dbReference type="Proteomes" id="UP000605970"/>
    </source>
</evidence>
<evidence type="ECO:0000313" key="1">
    <source>
        <dbReference type="EMBL" id="KAF7633475.1"/>
    </source>
</evidence>
<sequence length="224" mass="26712">MASPYKYSNLWKEKIGGHVIVLIIIEEKNKIIKDNENIKKIFFGEINSFCRPPFIFNCNDNSFYCYLCKKRIIIKEKNDININLQIEKKKLIYTPTYSEQLILLNNNNNIKIIKKELLNGFYEINKWLINKNNKLINIPFNINEIIKETEFIKKYQNYIIIYCSTKTQQNQEIFSKFVENNLISEIDEQFGNNHNKVSIYHIGIVTENCGLKIPKRKYITKRIK</sequence>
<accession>A0A8S9ZJE2</accession>
<comment type="caution">
    <text evidence="1">The sequence shown here is derived from an EMBL/GenBank/DDBJ whole genome shotgun (WGS) entry which is preliminary data.</text>
</comment>
<dbReference type="EMBL" id="JABEBT010000076">
    <property type="protein sequence ID" value="KAF7633475.1"/>
    <property type="molecule type" value="Genomic_DNA"/>
</dbReference>